<evidence type="ECO:0000259" key="1">
    <source>
        <dbReference type="PROSITE" id="PS51724"/>
    </source>
</evidence>
<evidence type="ECO:0000313" key="3">
    <source>
        <dbReference type="Proteomes" id="UP000265725"/>
    </source>
</evidence>
<dbReference type="CDD" id="cd12797">
    <property type="entry name" value="M23_peptidase"/>
    <property type="match status" value="1"/>
</dbReference>
<dbReference type="SUPFAM" id="SSF51261">
    <property type="entry name" value="Duplicated hybrid motif"/>
    <property type="match status" value="1"/>
</dbReference>
<reference evidence="3" key="1">
    <citation type="submission" date="2018-09" db="EMBL/GenBank/DDBJ databases">
        <authorList>
            <person name="Zhu H."/>
        </authorList>
    </citation>
    <scope>NUCLEOTIDE SEQUENCE [LARGE SCALE GENOMIC DNA]</scope>
    <source>
        <strain evidence="3">K2R23-3</strain>
    </source>
</reference>
<dbReference type="Gene3D" id="1.10.101.10">
    <property type="entry name" value="PGBD-like superfamily/PGBD"/>
    <property type="match status" value="1"/>
</dbReference>
<gene>
    <name evidence="2" type="ORF">D3873_08985</name>
</gene>
<dbReference type="EMBL" id="CP032418">
    <property type="protein sequence ID" value="AYC29998.1"/>
    <property type="molecule type" value="Genomic_DNA"/>
</dbReference>
<dbReference type="Gene3D" id="2.70.70.10">
    <property type="entry name" value="Glucose Permease (Domain IIA)"/>
    <property type="match status" value="1"/>
</dbReference>
<dbReference type="InterPro" id="IPR016047">
    <property type="entry name" value="M23ase_b-sheet_dom"/>
</dbReference>
<dbReference type="PROSITE" id="PS51724">
    <property type="entry name" value="SPOR"/>
    <property type="match status" value="1"/>
</dbReference>
<dbReference type="SUPFAM" id="SSF47090">
    <property type="entry name" value="PGBD-like"/>
    <property type="match status" value="1"/>
</dbReference>
<accession>A0A385YWD9</accession>
<dbReference type="GO" id="GO:0004222">
    <property type="term" value="F:metalloendopeptidase activity"/>
    <property type="evidence" value="ECO:0007669"/>
    <property type="project" value="TreeGrafter"/>
</dbReference>
<dbReference type="PANTHER" id="PTHR21666">
    <property type="entry name" value="PEPTIDASE-RELATED"/>
    <property type="match status" value="1"/>
</dbReference>
<protein>
    <recommendedName>
        <fullName evidence="1">SPOR domain-containing protein</fullName>
    </recommendedName>
</protein>
<feature type="domain" description="SPOR" evidence="1">
    <location>
        <begin position="203"/>
        <end position="283"/>
    </location>
</feature>
<dbReference type="Pfam" id="PF05036">
    <property type="entry name" value="SPOR"/>
    <property type="match status" value="1"/>
</dbReference>
<dbReference type="InterPro" id="IPR011055">
    <property type="entry name" value="Dup_hybrid_motif"/>
</dbReference>
<sequence length="285" mass="31534">MANFIKPCEGRITSPFGWRNHPIRKVRSWHQGVDIAQKGNVPIHAAADGTVIRVGPLGTYGNIVLLRHNIHGKTFETNYAHLRDGSIQVKVGQKVKQGEVIAYMGSTGSSTAQHLHFEIHDGKWATGQSNAVNPELYMAIPEVVELQEKLNKLGASIEVDGINGPKTTAAIKQFQKEHDLVVDGNAGPVTLATITELLTKPKTVTPGVYRIKTGTFGSAKSFAEALEKMKEKFGWILYEAAESTEFNPMYRIYTGTFSTKESAEEARMKIDETFGWQTYLIDETK</sequence>
<dbReference type="AlphaFoldDB" id="A0A385YWD9"/>
<dbReference type="InterPro" id="IPR036365">
    <property type="entry name" value="PGBD-like_sf"/>
</dbReference>
<dbReference type="Pfam" id="PF01551">
    <property type="entry name" value="Peptidase_M23"/>
    <property type="match status" value="1"/>
</dbReference>
<dbReference type="Proteomes" id="UP000265725">
    <property type="component" value="Chromosome"/>
</dbReference>
<keyword evidence="3" id="KW-1185">Reference proteome</keyword>
<dbReference type="InterPro" id="IPR036366">
    <property type="entry name" value="PGBDSf"/>
</dbReference>
<dbReference type="InterPro" id="IPR007730">
    <property type="entry name" value="SPOR-like_dom"/>
</dbReference>
<dbReference type="OrthoDB" id="9805070at2"/>
<dbReference type="InterPro" id="IPR050570">
    <property type="entry name" value="Cell_wall_metabolism_enzyme"/>
</dbReference>
<dbReference type="KEGG" id="paek:D3873_08985"/>
<evidence type="ECO:0000313" key="2">
    <source>
        <dbReference type="EMBL" id="AYC29998.1"/>
    </source>
</evidence>
<dbReference type="PANTHER" id="PTHR21666:SF270">
    <property type="entry name" value="MUREIN HYDROLASE ACTIVATOR ENVC"/>
    <property type="match status" value="1"/>
</dbReference>
<dbReference type="InterPro" id="IPR002477">
    <property type="entry name" value="Peptidoglycan-bd-like"/>
</dbReference>
<dbReference type="RefSeq" id="WP_119883734.1">
    <property type="nucleotide sequence ID" value="NZ_CP032418.1"/>
</dbReference>
<organism evidence="2 3">
    <name type="scientific">Paenisporosarcina cavernae</name>
    <dbReference type="NCBI Taxonomy" id="2320858"/>
    <lineage>
        <taxon>Bacteria</taxon>
        <taxon>Bacillati</taxon>
        <taxon>Bacillota</taxon>
        <taxon>Bacilli</taxon>
        <taxon>Bacillales</taxon>
        <taxon>Caryophanaceae</taxon>
        <taxon>Paenisporosarcina</taxon>
    </lineage>
</organism>
<dbReference type="Pfam" id="PF01471">
    <property type="entry name" value="PG_binding_1"/>
    <property type="match status" value="1"/>
</dbReference>
<proteinExistence type="predicted"/>
<name>A0A385YWD9_9BACL</name>
<dbReference type="GO" id="GO:0042834">
    <property type="term" value="F:peptidoglycan binding"/>
    <property type="evidence" value="ECO:0007669"/>
    <property type="project" value="InterPro"/>
</dbReference>